<dbReference type="Pfam" id="PF17757">
    <property type="entry name" value="UvrB_inter"/>
    <property type="match status" value="1"/>
</dbReference>
<dbReference type="GO" id="GO:0003677">
    <property type="term" value="F:DNA binding"/>
    <property type="evidence" value="ECO:0007669"/>
    <property type="project" value="UniProtKB-UniRule"/>
</dbReference>
<feature type="binding site" evidence="13">
    <location>
        <begin position="39"/>
        <end position="46"/>
    </location>
    <ligand>
        <name>ATP</name>
        <dbReference type="ChEBI" id="CHEBI:30616"/>
    </ligand>
</feature>
<evidence type="ECO:0000259" key="16">
    <source>
        <dbReference type="PROSITE" id="PS51192"/>
    </source>
</evidence>
<evidence type="ECO:0000256" key="8">
    <source>
        <dbReference type="ARBA" id="ARBA00022881"/>
    </source>
</evidence>
<dbReference type="Pfam" id="PF12344">
    <property type="entry name" value="UvrB"/>
    <property type="match status" value="1"/>
</dbReference>
<dbReference type="Gene3D" id="6.10.140.240">
    <property type="match status" value="1"/>
</dbReference>
<evidence type="ECO:0000256" key="6">
    <source>
        <dbReference type="ARBA" id="ARBA00022769"/>
    </source>
</evidence>
<evidence type="ECO:0000256" key="11">
    <source>
        <dbReference type="ARBA" id="ARBA00026033"/>
    </source>
</evidence>
<dbReference type="Gene3D" id="3.40.50.300">
    <property type="entry name" value="P-loop containing nucleotide triphosphate hydrolases"/>
    <property type="match status" value="3"/>
</dbReference>
<dbReference type="Gene3D" id="4.10.860.10">
    <property type="entry name" value="UVR domain"/>
    <property type="match status" value="1"/>
</dbReference>
<dbReference type="InterPro" id="IPR036876">
    <property type="entry name" value="UVR_dom_sf"/>
</dbReference>
<keyword evidence="4 13" id="KW-0547">Nucleotide-binding</keyword>
<dbReference type="FunFam" id="3.40.50.300:FF:000477">
    <property type="entry name" value="UvrABC system protein B"/>
    <property type="match status" value="1"/>
</dbReference>
<dbReference type="SMART" id="SM00487">
    <property type="entry name" value="DEXDc"/>
    <property type="match status" value="1"/>
</dbReference>
<evidence type="ECO:0000256" key="10">
    <source>
        <dbReference type="ARBA" id="ARBA00023236"/>
    </source>
</evidence>
<dbReference type="InterPro" id="IPR024759">
    <property type="entry name" value="UvrB_YAD/RRR_dom"/>
</dbReference>
<feature type="short sequence motif" description="Beta-hairpin" evidence="13">
    <location>
        <begin position="92"/>
        <end position="115"/>
    </location>
</feature>
<dbReference type="GO" id="GO:0009380">
    <property type="term" value="C:excinuclease repair complex"/>
    <property type="evidence" value="ECO:0007669"/>
    <property type="project" value="InterPro"/>
</dbReference>
<dbReference type="Pfam" id="PF04851">
    <property type="entry name" value="ResIII"/>
    <property type="match status" value="1"/>
</dbReference>
<evidence type="ECO:0000259" key="17">
    <source>
        <dbReference type="PROSITE" id="PS51194"/>
    </source>
</evidence>
<comment type="caution">
    <text evidence="18">The sequence shown here is derived from an EMBL/GenBank/DDBJ whole genome shotgun (WGS) entry which is preliminary data.</text>
</comment>
<feature type="domain" description="Helicase C-terminal" evidence="17">
    <location>
        <begin position="430"/>
        <end position="583"/>
    </location>
</feature>
<feature type="domain" description="UVR" evidence="15">
    <location>
        <begin position="633"/>
        <end position="668"/>
    </location>
</feature>
<comment type="subcellular location">
    <subcellularLocation>
        <location evidence="1 13 14">Cytoplasm</location>
    </subcellularLocation>
</comment>
<dbReference type="SUPFAM" id="SSF52540">
    <property type="entry name" value="P-loop containing nucleoside triphosphate hydrolases"/>
    <property type="match status" value="2"/>
</dbReference>
<dbReference type="PROSITE" id="PS51192">
    <property type="entry name" value="HELICASE_ATP_BIND_1"/>
    <property type="match status" value="1"/>
</dbReference>
<dbReference type="PANTHER" id="PTHR24029:SF0">
    <property type="entry name" value="UVRABC SYSTEM PROTEIN B"/>
    <property type="match status" value="1"/>
</dbReference>
<dbReference type="InterPro" id="IPR027417">
    <property type="entry name" value="P-loop_NTPase"/>
</dbReference>
<keyword evidence="5 13" id="KW-0227">DNA damage</keyword>
<organism evidence="18 19">
    <name type="scientific">Candidatus Halomonas stercoripullorum</name>
    <dbReference type="NCBI Taxonomy" id="2838617"/>
    <lineage>
        <taxon>Bacteria</taxon>
        <taxon>Pseudomonadati</taxon>
        <taxon>Pseudomonadota</taxon>
        <taxon>Gammaproteobacteria</taxon>
        <taxon>Oceanospirillales</taxon>
        <taxon>Halomonadaceae</taxon>
        <taxon>Halomonas</taxon>
    </lineage>
</organism>
<dbReference type="InterPro" id="IPR006935">
    <property type="entry name" value="Helicase/UvrB_N"/>
</dbReference>
<dbReference type="PANTHER" id="PTHR24029">
    <property type="entry name" value="UVRABC SYSTEM PROTEIN B"/>
    <property type="match status" value="1"/>
</dbReference>
<dbReference type="HAMAP" id="MF_00204">
    <property type="entry name" value="UvrB"/>
    <property type="match status" value="1"/>
</dbReference>
<keyword evidence="7 13" id="KW-0067">ATP-binding</keyword>
<dbReference type="Pfam" id="PF02151">
    <property type="entry name" value="UVR"/>
    <property type="match status" value="1"/>
</dbReference>
<gene>
    <name evidence="13 18" type="primary">uvrB</name>
    <name evidence="18" type="ORF">H9854_04175</name>
</gene>
<keyword evidence="3 13" id="KW-0963">Cytoplasm</keyword>
<dbReference type="Pfam" id="PF00271">
    <property type="entry name" value="Helicase_C"/>
    <property type="match status" value="1"/>
</dbReference>
<keyword evidence="10 13" id="KW-0742">SOS response</keyword>
<dbReference type="GO" id="GO:0016887">
    <property type="term" value="F:ATP hydrolysis activity"/>
    <property type="evidence" value="ECO:0007669"/>
    <property type="project" value="InterPro"/>
</dbReference>
<dbReference type="PROSITE" id="PS50151">
    <property type="entry name" value="UVR"/>
    <property type="match status" value="1"/>
</dbReference>
<evidence type="ECO:0000256" key="5">
    <source>
        <dbReference type="ARBA" id="ARBA00022763"/>
    </source>
</evidence>
<evidence type="ECO:0000256" key="7">
    <source>
        <dbReference type="ARBA" id="ARBA00022840"/>
    </source>
</evidence>
<accession>A0A9D1WLG6</accession>
<reference evidence="18" key="1">
    <citation type="journal article" date="2021" name="PeerJ">
        <title>Extensive microbial diversity within the chicken gut microbiome revealed by metagenomics and culture.</title>
        <authorList>
            <person name="Gilroy R."/>
            <person name="Ravi A."/>
            <person name="Getino M."/>
            <person name="Pursley I."/>
            <person name="Horton D.L."/>
            <person name="Alikhan N.F."/>
            <person name="Baker D."/>
            <person name="Gharbi K."/>
            <person name="Hall N."/>
            <person name="Watson M."/>
            <person name="Adriaenssens E.M."/>
            <person name="Foster-Nyarko E."/>
            <person name="Jarju S."/>
            <person name="Secka A."/>
            <person name="Antonio M."/>
            <person name="Oren A."/>
            <person name="Chaudhuri R.R."/>
            <person name="La Ragione R."/>
            <person name="Hildebrand F."/>
            <person name="Pallen M.J."/>
        </authorList>
    </citation>
    <scope>NUCLEOTIDE SEQUENCE</scope>
    <source>
        <strain evidence="18">1193</strain>
    </source>
</reference>
<sequence length="673" mass="76408">MSKPFRLNAKFSPAGDQPAAIASLIEGIESGLAHQTLLGVTGSGKTFTMANVVERLQRPTIVLAPNKTLAAQLYGEFKSFFPDNAIEYFVSYYDYYQPEAYVPSSDTFIEKDASINDHIEQMRLSATKALLERRDALIVVSVSAIYGLGDPEQYLKMRLHFSRGELIDQRSFLRRLAELQYTRNDMDFKRGTYRVRGDVIDIYPADSDEEAVRVELFDDEIDSIRLFDPLTGEARGQVPRMTIYPKSHYVTPRETILAAAAQIKAELVERLEWLRKNDRLVEAQRLEQRTLYDLEMMHELGYCNGIENYSRYLSGRAPGEPPPTFFDYLPDDALLFIDESHVSVPQVGGMYKGDRSRKETLVEYGFRLPSALDNRPMTFEEWERISPQTIFVSATPGPYEAEHAGQVVEQVVRPTGLVDPEIEVRPATTQVDDLLSEIRLRAEVGERVLVTTLTKRMAEDLTEYLDEHDVRVRYLHSDIDTVERVEIIRDLRLGKFDVLVGINLLREGLDIPEVSLVAILDADKEGFLRNERSLIQTIGRAARNARGKAILYADRVTDSMRRAIDETERRRNKQIAHNEAHGITPTTVTRSVADILEAAQAPGRKGKGRHSERKVAEGAAIYDLAELSPTDLAREVIRVEDAMYEAAQNLEFEEAARLRDRLHELKERQLALG</sequence>
<dbReference type="EMBL" id="DXFC01000122">
    <property type="protein sequence ID" value="HIX61416.1"/>
    <property type="molecule type" value="Genomic_DNA"/>
</dbReference>
<evidence type="ECO:0000256" key="12">
    <source>
        <dbReference type="ARBA" id="ARBA00029504"/>
    </source>
</evidence>
<evidence type="ECO:0000256" key="1">
    <source>
        <dbReference type="ARBA" id="ARBA00004496"/>
    </source>
</evidence>
<dbReference type="GO" id="GO:0009381">
    <property type="term" value="F:excinuclease ABC activity"/>
    <property type="evidence" value="ECO:0007669"/>
    <property type="project" value="UniProtKB-UniRule"/>
</dbReference>
<dbReference type="GO" id="GO:0005524">
    <property type="term" value="F:ATP binding"/>
    <property type="evidence" value="ECO:0007669"/>
    <property type="project" value="UniProtKB-UniRule"/>
</dbReference>
<evidence type="ECO:0000256" key="9">
    <source>
        <dbReference type="ARBA" id="ARBA00023204"/>
    </source>
</evidence>
<name>A0A9D1WLG6_9GAMM</name>
<dbReference type="InterPro" id="IPR001943">
    <property type="entry name" value="UVR_dom"/>
</dbReference>
<evidence type="ECO:0000313" key="19">
    <source>
        <dbReference type="Proteomes" id="UP000824248"/>
    </source>
</evidence>
<keyword evidence="8 13" id="KW-0267">Excision nuclease</keyword>
<dbReference type="InterPro" id="IPR001650">
    <property type="entry name" value="Helicase_C-like"/>
</dbReference>
<dbReference type="GO" id="GO:0009432">
    <property type="term" value="P:SOS response"/>
    <property type="evidence" value="ECO:0007669"/>
    <property type="project" value="UniProtKB-UniRule"/>
</dbReference>
<evidence type="ECO:0000256" key="13">
    <source>
        <dbReference type="HAMAP-Rule" id="MF_00204"/>
    </source>
</evidence>
<evidence type="ECO:0000256" key="3">
    <source>
        <dbReference type="ARBA" id="ARBA00022490"/>
    </source>
</evidence>
<keyword evidence="18" id="KW-0378">Hydrolase</keyword>
<evidence type="ECO:0000256" key="14">
    <source>
        <dbReference type="RuleBase" id="RU003587"/>
    </source>
</evidence>
<dbReference type="InterPro" id="IPR014001">
    <property type="entry name" value="Helicase_ATP-bd"/>
</dbReference>
<dbReference type="SUPFAM" id="SSF46600">
    <property type="entry name" value="C-terminal UvrC-binding domain of UvrB"/>
    <property type="match status" value="1"/>
</dbReference>
<comment type="similarity">
    <text evidence="2 13 14">Belongs to the UvrB family.</text>
</comment>
<dbReference type="PROSITE" id="PS51194">
    <property type="entry name" value="HELICASE_CTER"/>
    <property type="match status" value="1"/>
</dbReference>
<reference evidence="18" key="2">
    <citation type="submission" date="2021-04" db="EMBL/GenBank/DDBJ databases">
        <authorList>
            <person name="Gilroy R."/>
        </authorList>
    </citation>
    <scope>NUCLEOTIDE SEQUENCE</scope>
    <source>
        <strain evidence="18">1193</strain>
    </source>
</reference>
<comment type="function">
    <text evidence="13">The UvrABC repair system catalyzes the recognition and processing of DNA lesions. A damage recognition complex composed of 2 UvrA and 2 UvrB subunits scans DNA for abnormalities. Upon binding of the UvrA(2)B(2) complex to a putative damaged site, the DNA wraps around one UvrB monomer. DNA wrap is dependent on ATP binding by UvrB and probably causes local melting of the DNA helix, facilitating insertion of UvrB beta-hairpin between the DNA strands. Then UvrB probes one DNA strand for the presence of a lesion. If a lesion is found the UvrA subunits dissociate and the UvrB-DNA preincision complex is formed. This complex is subsequently bound by UvrC and the second UvrB is released. If no lesion is found, the DNA wraps around the other UvrB subunit that will check the other stand for damage.</text>
</comment>
<keyword evidence="6 13" id="KW-0228">DNA excision</keyword>
<comment type="domain">
    <text evidence="13">The beta-hairpin motif is involved in DNA binding.</text>
</comment>
<dbReference type="AlphaFoldDB" id="A0A9D1WLG6"/>
<dbReference type="SMART" id="SM00490">
    <property type="entry name" value="HELICc"/>
    <property type="match status" value="1"/>
</dbReference>
<evidence type="ECO:0000256" key="2">
    <source>
        <dbReference type="ARBA" id="ARBA00008533"/>
    </source>
</evidence>
<dbReference type="GO" id="GO:0005737">
    <property type="term" value="C:cytoplasm"/>
    <property type="evidence" value="ECO:0007669"/>
    <property type="project" value="UniProtKB-SubCell"/>
</dbReference>
<evidence type="ECO:0000313" key="18">
    <source>
        <dbReference type="EMBL" id="HIX61416.1"/>
    </source>
</evidence>
<protein>
    <recommendedName>
        <fullName evidence="12 13">UvrABC system protein B</fullName>
        <shortName evidence="13">Protein UvrB</shortName>
    </recommendedName>
    <alternativeName>
        <fullName evidence="13">Excinuclease ABC subunit B</fullName>
    </alternativeName>
</protein>
<proteinExistence type="inferred from homology"/>
<dbReference type="NCBIfam" id="TIGR00631">
    <property type="entry name" value="uvrb"/>
    <property type="match status" value="1"/>
</dbReference>
<dbReference type="NCBIfam" id="NF003673">
    <property type="entry name" value="PRK05298.1"/>
    <property type="match status" value="1"/>
</dbReference>
<dbReference type="InterPro" id="IPR004807">
    <property type="entry name" value="UvrB"/>
</dbReference>
<dbReference type="Proteomes" id="UP000824248">
    <property type="component" value="Unassembled WGS sequence"/>
</dbReference>
<dbReference type="CDD" id="cd17916">
    <property type="entry name" value="DEXHc_UvrB"/>
    <property type="match status" value="1"/>
</dbReference>
<dbReference type="InterPro" id="IPR041471">
    <property type="entry name" value="UvrB_inter"/>
</dbReference>
<comment type="subunit">
    <text evidence="11 13 14">Forms a heterotetramer with UvrA during the search for lesions. Interacts with UvrC in an incision complex.</text>
</comment>
<keyword evidence="9 13" id="KW-0234">DNA repair</keyword>
<evidence type="ECO:0000256" key="4">
    <source>
        <dbReference type="ARBA" id="ARBA00022741"/>
    </source>
</evidence>
<dbReference type="CDD" id="cd18790">
    <property type="entry name" value="SF2_C_UvrB"/>
    <property type="match status" value="1"/>
</dbReference>
<feature type="domain" description="Helicase ATP-binding" evidence="16">
    <location>
        <begin position="26"/>
        <end position="162"/>
    </location>
</feature>
<evidence type="ECO:0000259" key="15">
    <source>
        <dbReference type="PROSITE" id="PS50151"/>
    </source>
</evidence>
<dbReference type="GO" id="GO:0006289">
    <property type="term" value="P:nucleotide-excision repair"/>
    <property type="evidence" value="ECO:0007669"/>
    <property type="project" value="UniProtKB-UniRule"/>
</dbReference>